<dbReference type="Proteomes" id="UP001165296">
    <property type="component" value="Unassembled WGS sequence"/>
</dbReference>
<keyword evidence="1" id="KW-1133">Transmembrane helix</keyword>
<dbReference type="Pfam" id="PF06197">
    <property type="entry name" value="DUF998"/>
    <property type="match status" value="1"/>
</dbReference>
<dbReference type="EMBL" id="JAJADR010000002">
    <property type="protein sequence ID" value="MCB2407943.1"/>
    <property type="molecule type" value="Genomic_DNA"/>
</dbReference>
<keyword evidence="1" id="KW-0812">Transmembrane</keyword>
<evidence type="ECO:0000256" key="1">
    <source>
        <dbReference type="SAM" id="Phobius"/>
    </source>
</evidence>
<comment type="caution">
    <text evidence="2">The sequence shown here is derived from an EMBL/GenBank/DDBJ whole genome shotgun (WGS) entry which is preliminary data.</text>
</comment>
<feature type="transmembrane region" description="Helical" evidence="1">
    <location>
        <begin position="47"/>
        <end position="65"/>
    </location>
</feature>
<evidence type="ECO:0000313" key="2">
    <source>
        <dbReference type="EMBL" id="MCB2407943.1"/>
    </source>
</evidence>
<dbReference type="RefSeq" id="WP_226174396.1">
    <property type="nucleotide sequence ID" value="NZ_JAJADR010000002.1"/>
</dbReference>
<evidence type="ECO:0000313" key="3">
    <source>
        <dbReference type="Proteomes" id="UP001165296"/>
    </source>
</evidence>
<accession>A0ABS8AQR1</accession>
<protein>
    <submittedName>
        <fullName evidence="2">DUF998 domain-containing protein</fullName>
    </submittedName>
</protein>
<keyword evidence="3" id="KW-1185">Reference proteome</keyword>
<sequence length="182" mass="19287">MLFILLAALSAYLLLGIAYFGFRRSGYSQLRHTISELGEAGARHQRAVSWGVFFPVGAGLLLLATCCADTQALHGLLLCLGAGYVVAAVFPCDPGSPSSGSLRQAIHNLGGALEYVGGIYFLYQAQNGLFLHETIGPQAQLAVLGGCVVATSFPDFPLRGLAQRVAELFLFGQALWLSSQLP</sequence>
<proteinExistence type="predicted"/>
<dbReference type="InterPro" id="IPR009339">
    <property type="entry name" value="DUF998"/>
</dbReference>
<gene>
    <name evidence="2" type="ORF">LGH74_08140</name>
</gene>
<feature type="transmembrane region" description="Helical" evidence="1">
    <location>
        <begin position="72"/>
        <end position="90"/>
    </location>
</feature>
<keyword evidence="1" id="KW-0472">Membrane</keyword>
<organism evidence="2 3">
    <name type="scientific">Hymenobacter lucidus</name>
    <dbReference type="NCBI Taxonomy" id="2880930"/>
    <lineage>
        <taxon>Bacteria</taxon>
        <taxon>Pseudomonadati</taxon>
        <taxon>Bacteroidota</taxon>
        <taxon>Cytophagia</taxon>
        <taxon>Cytophagales</taxon>
        <taxon>Hymenobacteraceae</taxon>
        <taxon>Hymenobacter</taxon>
    </lineage>
</organism>
<reference evidence="2" key="1">
    <citation type="submission" date="2021-10" db="EMBL/GenBank/DDBJ databases">
        <authorList>
            <person name="Dean J.D."/>
            <person name="Kim M.K."/>
            <person name="Newey C.N."/>
            <person name="Stoker T.S."/>
            <person name="Thompson D.W."/>
            <person name="Grose J.H."/>
        </authorList>
    </citation>
    <scope>NUCLEOTIDE SEQUENCE</scope>
    <source>
        <strain evidence="2">BT178</strain>
    </source>
</reference>
<name>A0ABS8AQR1_9BACT</name>